<proteinExistence type="predicted"/>
<gene>
    <name evidence="1" type="ORF">AOZ06_14095</name>
</gene>
<dbReference type="STRING" id="860235.AOZ06_14095"/>
<dbReference type="EMBL" id="CP012752">
    <property type="protein sequence ID" value="ALG07895.1"/>
    <property type="molecule type" value="Genomic_DNA"/>
</dbReference>
<keyword evidence="2" id="KW-1185">Reference proteome</keyword>
<dbReference type="Pfam" id="PF12079">
    <property type="entry name" value="DUF3558"/>
    <property type="match status" value="1"/>
</dbReference>
<reference evidence="1 2" key="1">
    <citation type="submission" date="2015-07" db="EMBL/GenBank/DDBJ databases">
        <title>Genome sequencing of Kibdelosporangium phytohabitans.</title>
        <authorList>
            <person name="Qin S."/>
            <person name="Xing K."/>
        </authorList>
    </citation>
    <scope>NUCLEOTIDE SEQUENCE [LARGE SCALE GENOMIC DNA]</scope>
    <source>
        <strain evidence="1 2">KLBMP1111</strain>
    </source>
</reference>
<evidence type="ECO:0000313" key="2">
    <source>
        <dbReference type="Proteomes" id="UP000063699"/>
    </source>
</evidence>
<sequence>MLVVGAIGSVVAGCTTTVAGTPNPVAVANTSSVPNDFGAPRVTSPLDGAPFVGRPCAVLTPAQLQALNLLSGKSDTNSAVARFGAPGCDWVNGDTREAVGAGFLVGNKNGLADTYRGKDKWARGYFVPTEVDGYPAVFNDSPDLRSRGTCGMTVGISDTLAFSLLVQGRRGEKSCDQVKQVASLVIQTIKSGG</sequence>
<accession>A0A0N7F381</accession>
<dbReference type="AlphaFoldDB" id="A0A0N7F381"/>
<dbReference type="KEGG" id="kphy:AOZ06_14095"/>
<organism evidence="1 2">
    <name type="scientific">Kibdelosporangium phytohabitans</name>
    <dbReference type="NCBI Taxonomy" id="860235"/>
    <lineage>
        <taxon>Bacteria</taxon>
        <taxon>Bacillati</taxon>
        <taxon>Actinomycetota</taxon>
        <taxon>Actinomycetes</taxon>
        <taxon>Pseudonocardiales</taxon>
        <taxon>Pseudonocardiaceae</taxon>
        <taxon>Kibdelosporangium</taxon>
    </lineage>
</organism>
<name>A0A0N7F381_9PSEU</name>
<dbReference type="Proteomes" id="UP000063699">
    <property type="component" value="Chromosome"/>
</dbReference>
<evidence type="ECO:0008006" key="3">
    <source>
        <dbReference type="Google" id="ProtNLM"/>
    </source>
</evidence>
<protein>
    <recommendedName>
        <fullName evidence="3">DUF3558 domain-containing protein</fullName>
    </recommendedName>
</protein>
<dbReference type="InterPro" id="IPR024520">
    <property type="entry name" value="DUF3558"/>
</dbReference>
<evidence type="ECO:0000313" key="1">
    <source>
        <dbReference type="EMBL" id="ALG07895.1"/>
    </source>
</evidence>